<keyword evidence="1" id="KW-0479">Metal-binding</keyword>
<dbReference type="InParanoid" id="A0A024FWA1"/>
<dbReference type="SMART" id="SM00343">
    <property type="entry name" value="ZnF_C2HC"/>
    <property type="match status" value="1"/>
</dbReference>
<dbReference type="InterPro" id="IPR001878">
    <property type="entry name" value="Znf_CCHC"/>
</dbReference>
<name>A0A024FWA1_9STRA</name>
<dbReference type="SUPFAM" id="SSF57756">
    <property type="entry name" value="Retrovirus zinc finger-like domains"/>
    <property type="match status" value="1"/>
</dbReference>
<evidence type="ECO:0000256" key="1">
    <source>
        <dbReference type="PROSITE-ProRule" id="PRU00047"/>
    </source>
</evidence>
<reference evidence="4 5" key="1">
    <citation type="submission" date="2012-05" db="EMBL/GenBank/DDBJ databases">
        <title>Recombination and specialization in a pathogen metapopulation.</title>
        <authorList>
            <person name="Gardiner A."/>
            <person name="Kemen E."/>
            <person name="Schultz-Larsen T."/>
            <person name="MacLean D."/>
            <person name="Van Oosterhout C."/>
            <person name="Jones J.D.G."/>
        </authorList>
    </citation>
    <scope>NUCLEOTIDE SEQUENCE [LARGE SCALE GENOMIC DNA]</scope>
    <source>
        <strain evidence="4 5">Ac Nc2</strain>
    </source>
</reference>
<evidence type="ECO:0000313" key="4">
    <source>
        <dbReference type="EMBL" id="CCI11395.1"/>
    </source>
</evidence>
<organism evidence="4 5">
    <name type="scientific">Albugo candida</name>
    <dbReference type="NCBI Taxonomy" id="65357"/>
    <lineage>
        <taxon>Eukaryota</taxon>
        <taxon>Sar</taxon>
        <taxon>Stramenopiles</taxon>
        <taxon>Oomycota</taxon>
        <taxon>Peronosporomycetes</taxon>
        <taxon>Albuginales</taxon>
        <taxon>Albuginaceae</taxon>
        <taxon>Albugo</taxon>
    </lineage>
</organism>
<dbReference type="GO" id="GO:0003676">
    <property type="term" value="F:nucleic acid binding"/>
    <property type="evidence" value="ECO:0007669"/>
    <property type="project" value="InterPro"/>
</dbReference>
<dbReference type="EMBL" id="CAIX01001000">
    <property type="protein sequence ID" value="CCI11395.1"/>
    <property type="molecule type" value="Genomic_DNA"/>
</dbReference>
<evidence type="ECO:0000256" key="2">
    <source>
        <dbReference type="SAM" id="MobiDB-lite"/>
    </source>
</evidence>
<feature type="domain" description="CCHC-type" evidence="3">
    <location>
        <begin position="280"/>
        <end position="295"/>
    </location>
</feature>
<feature type="region of interest" description="Disordered" evidence="2">
    <location>
        <begin position="1"/>
        <end position="39"/>
    </location>
</feature>
<keyword evidence="1" id="KW-0862">Zinc</keyword>
<dbReference type="GO" id="GO:0008270">
    <property type="term" value="F:zinc ion binding"/>
    <property type="evidence" value="ECO:0007669"/>
    <property type="project" value="UniProtKB-KW"/>
</dbReference>
<dbReference type="AlphaFoldDB" id="A0A024FWA1"/>
<dbReference type="Proteomes" id="UP000053237">
    <property type="component" value="Unassembled WGS sequence"/>
</dbReference>
<keyword evidence="5" id="KW-1185">Reference proteome</keyword>
<gene>
    <name evidence="4" type="ORF">BN9_128540</name>
</gene>
<dbReference type="OrthoDB" id="103099at2759"/>
<sequence>MHVEHSPIRPRTAQERTSVPQQGAARNAAQPGWRAPQSALPVRAPYSNMDYAAAQDYACRMKPDAQQAMRVPDERQRRLTIRICDGSELYHGLGSSFLGWGRTFMRQLQYAQAICGFDWSEDVRTDLLGQYISDTDKHYYNKKAQTWWYQTPTLAHVMERLHQTFKTSITASQSMKLFKTKKDPNRGCPEHYLYLVAVSDACGGADAQVLEKIVHYASTELRTVQMAKYDGSRPDYLAQAEELAHFAQSVELDTRSTTSFGKDVVTHVAESKPRVDTRTCFGCGKVGHIQSVCPDKRKKTKRSNGVKSTWRNNTRTKDIVTYTLSIQEAKAQDSL</sequence>
<evidence type="ECO:0000313" key="5">
    <source>
        <dbReference type="Proteomes" id="UP000053237"/>
    </source>
</evidence>
<comment type="caution">
    <text evidence="4">The sequence shown here is derived from an EMBL/GenBank/DDBJ whole genome shotgun (WGS) entry which is preliminary data.</text>
</comment>
<dbReference type="InterPro" id="IPR036875">
    <property type="entry name" value="Znf_CCHC_sf"/>
</dbReference>
<keyword evidence="1" id="KW-0863">Zinc-finger</keyword>
<dbReference type="STRING" id="65357.A0A024FWA1"/>
<protein>
    <recommendedName>
        <fullName evidence="3">CCHC-type domain-containing protein</fullName>
    </recommendedName>
</protein>
<proteinExistence type="predicted"/>
<dbReference type="Gene3D" id="4.10.60.10">
    <property type="entry name" value="Zinc finger, CCHC-type"/>
    <property type="match status" value="1"/>
</dbReference>
<accession>A0A024FWA1</accession>
<dbReference type="PROSITE" id="PS50158">
    <property type="entry name" value="ZF_CCHC"/>
    <property type="match status" value="1"/>
</dbReference>
<evidence type="ECO:0000259" key="3">
    <source>
        <dbReference type="PROSITE" id="PS50158"/>
    </source>
</evidence>